<feature type="transmembrane region" description="Helical" evidence="2">
    <location>
        <begin position="58"/>
        <end position="79"/>
    </location>
</feature>
<gene>
    <name evidence="3" type="ORF">EDM57_20235</name>
</gene>
<feature type="transmembrane region" description="Helical" evidence="2">
    <location>
        <begin position="30"/>
        <end position="51"/>
    </location>
</feature>
<comment type="caution">
    <text evidence="3">The sequence shown here is derived from an EMBL/GenBank/DDBJ whole genome shotgun (WGS) entry which is preliminary data.</text>
</comment>
<name>A0A3M8AP64_9BACL</name>
<organism evidence="3 4">
    <name type="scientific">Brevibacillus gelatini</name>
    <dbReference type="NCBI Taxonomy" id="1655277"/>
    <lineage>
        <taxon>Bacteria</taxon>
        <taxon>Bacillati</taxon>
        <taxon>Bacillota</taxon>
        <taxon>Bacilli</taxon>
        <taxon>Bacillales</taxon>
        <taxon>Paenibacillaceae</taxon>
        <taxon>Brevibacillus</taxon>
    </lineage>
</organism>
<sequence length="360" mass="37404">MEGWDRTTFPAFDDEPKQGTPPPPEPPFDWGKLALCVLGAVAIVGAVALTVATFGAGAVIGAAAVGAALGAIGGVVMTASNDLINGEASSPSAYIKSAAQGAVIGAVCGAIFGPVAGISGGAVVPLTGGQTTVGLGSAMFMGGTSGYIDYSLRELWDGRTPDGGQALESFAVGAALGGAFSVGTSWLAKGAERVRGALKRGASSGVEATGNPVVKREFRTATQADKDLIDQLRIKYTAGKTRNVAAAKGKIGDDIINLESVSGKFTDKDYFNKGNFKPPQPDEYKHQGPISEFTNHTEQKIVGYLRTKYKDNPNIKGEIEIISERPYCDNCIDLVGSVPTRISKHYSDACGGITKRRKIE</sequence>
<keyword evidence="2" id="KW-0812">Transmembrane</keyword>
<proteinExistence type="predicted"/>
<evidence type="ECO:0000256" key="2">
    <source>
        <dbReference type="SAM" id="Phobius"/>
    </source>
</evidence>
<reference evidence="3 4" key="1">
    <citation type="submission" date="2018-10" db="EMBL/GenBank/DDBJ databases">
        <title>Phylogenomics of Brevibacillus.</title>
        <authorList>
            <person name="Dunlap C."/>
        </authorList>
    </citation>
    <scope>NUCLEOTIDE SEQUENCE [LARGE SCALE GENOMIC DNA]</scope>
    <source>
        <strain evidence="3 4">DSM 100115</strain>
    </source>
</reference>
<feature type="transmembrane region" description="Helical" evidence="2">
    <location>
        <begin position="131"/>
        <end position="150"/>
    </location>
</feature>
<dbReference type="EMBL" id="RHHS01000052">
    <property type="protein sequence ID" value="RNB52978.1"/>
    <property type="molecule type" value="Genomic_DNA"/>
</dbReference>
<feature type="region of interest" description="Disordered" evidence="1">
    <location>
        <begin position="1"/>
        <end position="26"/>
    </location>
</feature>
<dbReference type="AlphaFoldDB" id="A0A3M8AP64"/>
<keyword evidence="2" id="KW-0472">Membrane</keyword>
<feature type="transmembrane region" description="Helical" evidence="2">
    <location>
        <begin position="170"/>
        <end position="188"/>
    </location>
</feature>
<evidence type="ECO:0000313" key="4">
    <source>
        <dbReference type="Proteomes" id="UP000268829"/>
    </source>
</evidence>
<accession>A0A3M8AP64</accession>
<keyword evidence="4" id="KW-1185">Reference proteome</keyword>
<feature type="transmembrane region" description="Helical" evidence="2">
    <location>
        <begin position="99"/>
        <end position="124"/>
    </location>
</feature>
<keyword evidence="2" id="KW-1133">Transmembrane helix</keyword>
<protein>
    <submittedName>
        <fullName evidence="3">Uncharacterized protein</fullName>
    </submittedName>
</protein>
<evidence type="ECO:0000313" key="3">
    <source>
        <dbReference type="EMBL" id="RNB52978.1"/>
    </source>
</evidence>
<evidence type="ECO:0000256" key="1">
    <source>
        <dbReference type="SAM" id="MobiDB-lite"/>
    </source>
</evidence>
<dbReference type="Proteomes" id="UP000268829">
    <property type="component" value="Unassembled WGS sequence"/>
</dbReference>